<feature type="compositionally biased region" description="Basic and acidic residues" evidence="1">
    <location>
        <begin position="1362"/>
        <end position="1378"/>
    </location>
</feature>
<dbReference type="Proteomes" id="UP000225706">
    <property type="component" value="Unassembled WGS sequence"/>
</dbReference>
<feature type="compositionally biased region" description="Low complexity" evidence="1">
    <location>
        <begin position="731"/>
        <end position="746"/>
    </location>
</feature>
<organism evidence="2 3">
    <name type="scientific">Stylophora pistillata</name>
    <name type="common">Smooth cauliflower coral</name>
    <dbReference type="NCBI Taxonomy" id="50429"/>
    <lineage>
        <taxon>Eukaryota</taxon>
        <taxon>Metazoa</taxon>
        <taxon>Cnidaria</taxon>
        <taxon>Anthozoa</taxon>
        <taxon>Hexacorallia</taxon>
        <taxon>Scleractinia</taxon>
        <taxon>Astrocoeniina</taxon>
        <taxon>Pocilloporidae</taxon>
        <taxon>Stylophora</taxon>
    </lineage>
</organism>
<dbReference type="EMBL" id="LSMT01000029">
    <property type="protein sequence ID" value="PFX31946.1"/>
    <property type="molecule type" value="Genomic_DNA"/>
</dbReference>
<feature type="region of interest" description="Disordered" evidence="1">
    <location>
        <begin position="705"/>
        <end position="766"/>
    </location>
</feature>
<feature type="region of interest" description="Disordered" evidence="1">
    <location>
        <begin position="1"/>
        <end position="41"/>
    </location>
</feature>
<dbReference type="PANTHER" id="PTHR37162">
    <property type="entry name" value="HAT FAMILY DIMERISATION DOMAINCONTAINING PROTEIN-RELATED"/>
    <property type="match status" value="1"/>
</dbReference>
<feature type="compositionally biased region" description="Pro residues" evidence="1">
    <location>
        <begin position="749"/>
        <end position="759"/>
    </location>
</feature>
<sequence>MGDDAWVSESDSDTIDPDSVVTDDLNEQVKNQRQKIKRKEKRQLARLKAERRLLKRKVPKRVSQIVNKFPNIGKDIEEFVRSNKVGADAWRRTGVLTFDGNIKKGPKVTFHRIQKHLQEKYQTKISYGTVVQLCTVKNKHRISAKRYKGVAKITCRRSRKGFSVRMNPDGHWNNAVYRGLDKLQLKDGLDKVVLNRDDAAGFRLDTTYTHKQHKGVQLANEPDLTTRTDFVNSYPAQLQTSSYLFMETETTPKRCVGIVKPPVIYEKSPSQHMADLQMIKDKEELSSVFQLPDGSPKSAWCVRVDGAGDEGPGHKEVAFLWAEKHLMENHYFTCVTSRHSGGSYLNAVELMNGCLAVAHSNLFIPSTLGGAVNTATGFNETQLKQNLDLASDVYISRVQGAPCGEAKIQLFKGACDEAAKTLVDRRNLLLVYLSGKKEEKQDLKKKNPQLHDHFESVSTVLKHHKHTQLPSKYFLALSLCHKPECPHKRCQEGKGTTYSWYKGGPLTTYFPLPVQDLSKPWGSECTKCKGRCNGHFLGPEEAYEKVQKAEGVVHLNPPSTVLQKAYNDGVKANCNLNQILEGAEDLAKKTCVSLDETTMWLKHLDDVRSRRRQGAQKAAGTRAAKKGNSNCMSSKKTLFNEDWFKDPQFSSWIARSIHKDKARCKVCATAFLLGNMGKQALLSHARGKKHQKIIAVKSESQKAGSGLHNFLVPRSPKESRSVDIQESSTRNNDSPECSNPSPSSENLTVPPPPGEPPRNQPSSSQLSSYFSKEDVLSAEVLWAIKTLMAHYSSNSSAGTDKLYAKMFPDSQIAKQFQCGKTKCSYLINFGLAPYFKEKLMKKLQVPGTKYVISFDESLNKVLQKEQMDLIVRFWDKEKNKVSSRYLNSQFLGHTRAADLLQKFSEALGKLNLANLIQVSMDGPNTNWKFFDSFCSDRAQTDPDLPHLINVGSCGLHVVHGAFKYGVTATGWKLDSLLRSLYYMFSDSPARREEYETLTGSSIWPLSFCGTRWLEDVPVAERALLVWPHIEKYVRTTLSGPKSKIPVNRSFHNLKEHVLDPLSTAKLQFFITIAKVLTPFLKKFQSEEPMLPFMAEELYTILWTLLEKFINKSVLDEATTAAKLSKIDVLKKENILSPKKVDVGFACKILLQEAQTKKKASPLQVLEFQNECVVLLQKLTNKLLERCPLQYAIVRQLTCMDPRYMAKNPDSAISKCSGLLQQLISKKLESPDSCDNILQQYKAFITEVQKYHKDEFVAYNSEQGLDSFLYGCIGEKTEYSKLWEAFKMLLILSHGQSCVERGFSDNKDILSNNMQDETLISYRISYDGIKNQDGPIEDSVTKELLVSCRHAHARYQSCLNQKKKTEEASQKEKRKKEVQEELQSSRKKKERLEKMVQELTKEADELATEAETKHKMDLLVKSNALRSKSREKCKEMEHEEKNIDGLQKKLKLTILRSKALFEQ</sequence>
<name>A0A2B4SRE8_STYPI</name>
<accession>A0A2B4SRE8</accession>
<protein>
    <submittedName>
        <fullName evidence="2">Uncharacterized protein</fullName>
    </submittedName>
</protein>
<keyword evidence="3" id="KW-1185">Reference proteome</keyword>
<feature type="compositionally biased region" description="Basic residues" evidence="1">
    <location>
        <begin position="32"/>
        <end position="41"/>
    </location>
</feature>
<dbReference type="OrthoDB" id="5985505at2759"/>
<dbReference type="PANTHER" id="PTHR37162:SF11">
    <property type="match status" value="1"/>
</dbReference>
<evidence type="ECO:0000256" key="1">
    <source>
        <dbReference type="SAM" id="MobiDB-lite"/>
    </source>
</evidence>
<feature type="region of interest" description="Disordered" evidence="1">
    <location>
        <begin position="611"/>
        <end position="631"/>
    </location>
</feature>
<proteinExistence type="predicted"/>
<comment type="caution">
    <text evidence="2">The sequence shown here is derived from an EMBL/GenBank/DDBJ whole genome shotgun (WGS) entry which is preliminary data.</text>
</comment>
<gene>
    <name evidence="2" type="ORF">AWC38_SpisGene3258</name>
</gene>
<reference evidence="3" key="1">
    <citation type="journal article" date="2017" name="bioRxiv">
        <title>Comparative analysis of the genomes of Stylophora pistillata and Acropora digitifera provides evidence for extensive differences between species of corals.</title>
        <authorList>
            <person name="Voolstra C.R."/>
            <person name="Li Y."/>
            <person name="Liew Y.J."/>
            <person name="Baumgarten S."/>
            <person name="Zoccola D."/>
            <person name="Flot J.-F."/>
            <person name="Tambutte S."/>
            <person name="Allemand D."/>
            <person name="Aranda M."/>
        </authorList>
    </citation>
    <scope>NUCLEOTIDE SEQUENCE [LARGE SCALE GENOMIC DNA]</scope>
</reference>
<feature type="region of interest" description="Disordered" evidence="1">
    <location>
        <begin position="1360"/>
        <end position="1388"/>
    </location>
</feature>
<evidence type="ECO:0000313" key="2">
    <source>
        <dbReference type="EMBL" id="PFX31946.1"/>
    </source>
</evidence>
<evidence type="ECO:0000313" key="3">
    <source>
        <dbReference type="Proteomes" id="UP000225706"/>
    </source>
</evidence>